<protein>
    <submittedName>
        <fullName evidence="1">Uncharacterized protein</fullName>
    </submittedName>
</protein>
<dbReference type="Proteomes" id="UP000199701">
    <property type="component" value="Unassembled WGS sequence"/>
</dbReference>
<proteinExistence type="predicted"/>
<accession>A0A1I0NJX6</accession>
<keyword evidence="2" id="KW-1185">Reference proteome</keyword>
<evidence type="ECO:0000313" key="2">
    <source>
        <dbReference type="Proteomes" id="UP000199701"/>
    </source>
</evidence>
<sequence length="268" mass="30039">MKIVKRSIASISIIALIISAALGIQKGLFDEFFNQLKNNDVASEAGELTTYNSAEAQTKTASDTGQNAAANAPKLATFDESLFYDLGEDIYCNYGPSVEKGEIMVNVKSAFISDELDPESLKFLDDPEYFSRRLEMAPDTYPNGYYIVSVEIQFTNIGTTKTSWSTGNCYLYTFDRNGKVDINKRWMATFQDGKISGGGVFKKGEIFLQPGETALCKWTDLIRKEAIDNLKDRKEQLYFTPSNMYYRSWHASNGTGRLAFVELPLEVN</sequence>
<dbReference type="RefSeq" id="WP_092451318.1">
    <property type="nucleotide sequence ID" value="NZ_FOJI01000003.1"/>
</dbReference>
<name>A0A1I0NJX6_9FIRM</name>
<reference evidence="1 2" key="1">
    <citation type="submission" date="2016-10" db="EMBL/GenBank/DDBJ databases">
        <authorList>
            <person name="de Groot N.N."/>
        </authorList>
    </citation>
    <scope>NUCLEOTIDE SEQUENCE [LARGE SCALE GENOMIC DNA]</scope>
    <source>
        <strain evidence="1 2">DSM 9179</strain>
    </source>
</reference>
<organism evidence="1 2">
    <name type="scientific">[Clostridium] fimetarium</name>
    <dbReference type="NCBI Taxonomy" id="99656"/>
    <lineage>
        <taxon>Bacteria</taxon>
        <taxon>Bacillati</taxon>
        <taxon>Bacillota</taxon>
        <taxon>Clostridia</taxon>
        <taxon>Lachnospirales</taxon>
        <taxon>Lachnospiraceae</taxon>
    </lineage>
</organism>
<dbReference type="EMBL" id="FOJI01000003">
    <property type="protein sequence ID" value="SEW01804.1"/>
    <property type="molecule type" value="Genomic_DNA"/>
</dbReference>
<evidence type="ECO:0000313" key="1">
    <source>
        <dbReference type="EMBL" id="SEW01804.1"/>
    </source>
</evidence>
<dbReference type="AlphaFoldDB" id="A0A1I0NJX6"/>
<gene>
    <name evidence="1" type="ORF">SAMN05421659_103172</name>
</gene>